<evidence type="ECO:0000313" key="2">
    <source>
        <dbReference type="Proteomes" id="UP001642482"/>
    </source>
</evidence>
<sequence length="150" mass="16601">MLSRASSMAVSVSSRASTLSVAPSPIRRRASFPNMPFMQPAWFSSPTSHLNWVLNSYLRKDIAYERLATGNSPHSGNFPVASTLLDQHVGMVRSTSDYIPVYNSEVRNIDGNAAAVGSFITHFFSVQPKRPTWPLDMKEAIRVGVHGFEM</sequence>
<protein>
    <submittedName>
        <fullName evidence="1">Uncharacterized protein</fullName>
    </submittedName>
</protein>
<dbReference type="EMBL" id="CAWUHD010000058">
    <property type="protein sequence ID" value="CAK7225070.1"/>
    <property type="molecule type" value="Genomic_DNA"/>
</dbReference>
<accession>A0ABP0BZB7</accession>
<gene>
    <name evidence="1" type="ORF">SEUCBS140593_005778</name>
</gene>
<evidence type="ECO:0000313" key="1">
    <source>
        <dbReference type="EMBL" id="CAK7225070.1"/>
    </source>
</evidence>
<organism evidence="1 2">
    <name type="scientific">Sporothrix eucalyptigena</name>
    <dbReference type="NCBI Taxonomy" id="1812306"/>
    <lineage>
        <taxon>Eukaryota</taxon>
        <taxon>Fungi</taxon>
        <taxon>Dikarya</taxon>
        <taxon>Ascomycota</taxon>
        <taxon>Pezizomycotina</taxon>
        <taxon>Sordariomycetes</taxon>
        <taxon>Sordariomycetidae</taxon>
        <taxon>Ophiostomatales</taxon>
        <taxon>Ophiostomataceae</taxon>
        <taxon>Sporothrix</taxon>
    </lineage>
</organism>
<name>A0ABP0BZB7_9PEZI</name>
<proteinExistence type="predicted"/>
<comment type="caution">
    <text evidence="1">The sequence shown here is derived from an EMBL/GenBank/DDBJ whole genome shotgun (WGS) entry which is preliminary data.</text>
</comment>
<reference evidence="1 2" key="1">
    <citation type="submission" date="2024-01" db="EMBL/GenBank/DDBJ databases">
        <authorList>
            <person name="Allen C."/>
            <person name="Tagirdzhanova G."/>
        </authorList>
    </citation>
    <scope>NUCLEOTIDE SEQUENCE [LARGE SCALE GENOMIC DNA]</scope>
</reference>
<dbReference type="Proteomes" id="UP001642482">
    <property type="component" value="Unassembled WGS sequence"/>
</dbReference>
<keyword evidence="2" id="KW-1185">Reference proteome</keyword>